<dbReference type="NCBIfam" id="TIGR01200">
    <property type="entry name" value="GLPGLI"/>
    <property type="match status" value="1"/>
</dbReference>
<evidence type="ECO:0000256" key="1">
    <source>
        <dbReference type="SAM" id="SignalP"/>
    </source>
</evidence>
<evidence type="ECO:0000313" key="3">
    <source>
        <dbReference type="Proteomes" id="UP000306808"/>
    </source>
</evidence>
<proteinExistence type="predicted"/>
<dbReference type="Pfam" id="PF09697">
    <property type="entry name" value="Porph_ging"/>
    <property type="match status" value="1"/>
</dbReference>
<dbReference type="InterPro" id="IPR005901">
    <property type="entry name" value="GLPGLI"/>
</dbReference>
<keyword evidence="1" id="KW-0732">Signal</keyword>
<gene>
    <name evidence="2" type="ORF">FAZ15_21765</name>
</gene>
<dbReference type="AlphaFoldDB" id="A0A4U0N8G3"/>
<comment type="caution">
    <text evidence="2">The sequence shown here is derived from an EMBL/GenBank/DDBJ whole genome shotgun (WGS) entry which is preliminary data.</text>
</comment>
<protein>
    <submittedName>
        <fullName evidence="2">GLPGLI family protein</fullName>
    </submittedName>
</protein>
<feature type="chain" id="PRO_5020957531" evidence="1">
    <location>
        <begin position="23"/>
        <end position="288"/>
    </location>
</feature>
<dbReference type="RefSeq" id="WP_136903490.1">
    <property type="nucleotide sequence ID" value="NZ_SUME01000014.1"/>
</dbReference>
<sequence length="288" mass="33495">MKTYIILASISLCLASYSIAEAQSLNQLHFHEKIVYTMQFVPDSNNMAKRLSVDMELLLNSDVALFSSVLMGVRDTLELGLINGISSGPLDPDGPYWDNKKTNEGNIRYTLYKFRDSILIKDNYTHNFNQPSNVKFYSEKVKLDWVLATDTMTIQGFQCQKAYTQFAGRGWTVWFTLDIPIEEGPYKFRGLPGLILNAASDDGTWQFDFKSFNKIQVSRYIYTEDEIKKRWTSKEKFFKDKRHYLENATVMDLLSHQIFIFDDKIKKDEIAKDKLRSKADNNWIELAY</sequence>
<dbReference type="EMBL" id="SUME01000014">
    <property type="protein sequence ID" value="TJZ50050.1"/>
    <property type="molecule type" value="Genomic_DNA"/>
</dbReference>
<keyword evidence="3" id="KW-1185">Reference proteome</keyword>
<accession>A0A4U0N8G3</accession>
<reference evidence="2 3" key="1">
    <citation type="submission" date="2019-04" db="EMBL/GenBank/DDBJ databases">
        <title>Sphingobacterium olei sp. nov., isolated from oil-contaminated soil.</title>
        <authorList>
            <person name="Liu B."/>
        </authorList>
    </citation>
    <scope>NUCLEOTIDE SEQUENCE [LARGE SCALE GENOMIC DNA]</scope>
    <source>
        <strain evidence="2 3">HAL-9</strain>
    </source>
</reference>
<organism evidence="2 3">
    <name type="scientific">Sphingobacterium olei</name>
    <dbReference type="NCBI Taxonomy" id="2571155"/>
    <lineage>
        <taxon>Bacteria</taxon>
        <taxon>Pseudomonadati</taxon>
        <taxon>Bacteroidota</taxon>
        <taxon>Sphingobacteriia</taxon>
        <taxon>Sphingobacteriales</taxon>
        <taxon>Sphingobacteriaceae</taxon>
        <taxon>Sphingobacterium</taxon>
    </lineage>
</organism>
<name>A0A4U0N8G3_9SPHI</name>
<dbReference type="Proteomes" id="UP000306808">
    <property type="component" value="Unassembled WGS sequence"/>
</dbReference>
<dbReference type="OrthoDB" id="1440774at2"/>
<feature type="signal peptide" evidence="1">
    <location>
        <begin position="1"/>
        <end position="22"/>
    </location>
</feature>
<evidence type="ECO:0000313" key="2">
    <source>
        <dbReference type="EMBL" id="TJZ50050.1"/>
    </source>
</evidence>